<dbReference type="OrthoDB" id="950258at2759"/>
<comment type="caution">
    <text evidence="2">The sequence shown here is derived from an EMBL/GenBank/DDBJ whole genome shotgun (WGS) entry which is preliminary data.</text>
</comment>
<evidence type="ECO:0000313" key="2">
    <source>
        <dbReference type="EMBL" id="MBA0878037.1"/>
    </source>
</evidence>
<sequence length="26" mass="2769">MGNMETVLFNSIAAVFFTAFVVAGTM</sequence>
<name>A0A7J9N4J8_GOSSC</name>
<dbReference type="EMBL" id="JABFAF010270331">
    <property type="protein sequence ID" value="MBA0878037.1"/>
    <property type="molecule type" value="Genomic_DNA"/>
</dbReference>
<gene>
    <name evidence="2" type="ORF">Goshw_029621</name>
</gene>
<keyword evidence="1" id="KW-0472">Membrane</keyword>
<feature type="transmembrane region" description="Helical" evidence="1">
    <location>
        <begin position="6"/>
        <end position="25"/>
    </location>
</feature>
<accession>A0A7J9N4J8</accession>
<protein>
    <submittedName>
        <fullName evidence="2">Uncharacterized protein</fullName>
    </submittedName>
</protein>
<proteinExistence type="predicted"/>
<dbReference type="Proteomes" id="UP000593576">
    <property type="component" value="Unassembled WGS sequence"/>
</dbReference>
<organism evidence="2 3">
    <name type="scientific">Gossypium schwendimanii</name>
    <name type="common">Cotton</name>
    <dbReference type="NCBI Taxonomy" id="34291"/>
    <lineage>
        <taxon>Eukaryota</taxon>
        <taxon>Viridiplantae</taxon>
        <taxon>Streptophyta</taxon>
        <taxon>Embryophyta</taxon>
        <taxon>Tracheophyta</taxon>
        <taxon>Spermatophyta</taxon>
        <taxon>Magnoliopsida</taxon>
        <taxon>eudicotyledons</taxon>
        <taxon>Gunneridae</taxon>
        <taxon>Pentapetalae</taxon>
        <taxon>rosids</taxon>
        <taxon>malvids</taxon>
        <taxon>Malvales</taxon>
        <taxon>Malvaceae</taxon>
        <taxon>Malvoideae</taxon>
        <taxon>Gossypium</taxon>
    </lineage>
</organism>
<evidence type="ECO:0000313" key="3">
    <source>
        <dbReference type="Proteomes" id="UP000593576"/>
    </source>
</evidence>
<evidence type="ECO:0000256" key="1">
    <source>
        <dbReference type="SAM" id="Phobius"/>
    </source>
</evidence>
<reference evidence="2 3" key="1">
    <citation type="journal article" date="2019" name="Genome Biol. Evol.">
        <title>Insights into the evolution of the New World diploid cottons (Gossypium, subgenus Houzingenia) based on genome sequencing.</title>
        <authorList>
            <person name="Grover C.E."/>
            <person name="Arick M.A. 2nd"/>
            <person name="Thrash A."/>
            <person name="Conover J.L."/>
            <person name="Sanders W.S."/>
            <person name="Peterson D.G."/>
            <person name="Frelichowski J.E."/>
            <person name="Scheffler J.A."/>
            <person name="Scheffler B.E."/>
            <person name="Wendel J.F."/>
        </authorList>
    </citation>
    <scope>NUCLEOTIDE SEQUENCE [LARGE SCALE GENOMIC DNA]</scope>
    <source>
        <strain evidence="2">1</strain>
        <tissue evidence="2">Leaf</tissue>
    </source>
</reference>
<keyword evidence="1" id="KW-1133">Transmembrane helix</keyword>
<dbReference type="AlphaFoldDB" id="A0A7J9N4J8"/>
<keyword evidence="1" id="KW-0812">Transmembrane</keyword>
<keyword evidence="3" id="KW-1185">Reference proteome</keyword>